<organism evidence="2 3">
    <name type="scientific">Cobetia crustatorum</name>
    <dbReference type="NCBI Taxonomy" id="553385"/>
    <lineage>
        <taxon>Bacteria</taxon>
        <taxon>Pseudomonadati</taxon>
        <taxon>Pseudomonadota</taxon>
        <taxon>Gammaproteobacteria</taxon>
        <taxon>Oceanospirillales</taxon>
        <taxon>Halomonadaceae</taxon>
        <taxon>Cobetia</taxon>
    </lineage>
</organism>
<dbReference type="STRING" id="553385.GCA_000591415_01378"/>
<comment type="caution">
    <text evidence="2">The sequence shown here is derived from an EMBL/GenBank/DDBJ whole genome shotgun (WGS) entry which is preliminary data.</text>
</comment>
<evidence type="ECO:0000313" key="3">
    <source>
        <dbReference type="Proteomes" id="UP000319941"/>
    </source>
</evidence>
<dbReference type="GO" id="GO:0043683">
    <property type="term" value="P:type IV pilus assembly"/>
    <property type="evidence" value="ECO:0007669"/>
    <property type="project" value="InterPro"/>
</dbReference>
<keyword evidence="1" id="KW-0472">Membrane</keyword>
<dbReference type="PANTHER" id="PTHR30093">
    <property type="entry name" value="GENERAL SECRETION PATHWAY PROTEIN G"/>
    <property type="match status" value="1"/>
</dbReference>
<proteinExistence type="predicted"/>
<dbReference type="NCBIfam" id="TIGR02532">
    <property type="entry name" value="IV_pilin_GFxxxE"/>
    <property type="match status" value="1"/>
</dbReference>
<dbReference type="PROSITE" id="PS00409">
    <property type="entry name" value="PROKAR_NTER_METHYL"/>
    <property type="match status" value="1"/>
</dbReference>
<evidence type="ECO:0000313" key="2">
    <source>
        <dbReference type="EMBL" id="TVU67649.1"/>
    </source>
</evidence>
<name>A0A558HET0_9GAMM</name>
<dbReference type="AlphaFoldDB" id="A0A558HET0"/>
<dbReference type="Gene3D" id="3.30.700.10">
    <property type="entry name" value="Glycoprotein, Type 4 Pilin"/>
    <property type="match status" value="1"/>
</dbReference>
<protein>
    <submittedName>
        <fullName evidence="2">Type IV pilin protein</fullName>
    </submittedName>
</protein>
<accession>A0A558HET0</accession>
<dbReference type="InterPro" id="IPR031982">
    <property type="entry name" value="PilE-like"/>
</dbReference>
<dbReference type="RefSeq" id="WP_024951583.1">
    <property type="nucleotide sequence ID" value="NZ_CAWOWR010000033.1"/>
</dbReference>
<keyword evidence="1" id="KW-0812">Transmembrane</keyword>
<dbReference type="OrthoDB" id="5296638at2"/>
<dbReference type="InterPro" id="IPR012902">
    <property type="entry name" value="N_methyl_site"/>
</dbReference>
<gene>
    <name evidence="2" type="ORF">FQP86_16050</name>
</gene>
<evidence type="ECO:0000256" key="1">
    <source>
        <dbReference type="SAM" id="Phobius"/>
    </source>
</evidence>
<keyword evidence="3" id="KW-1185">Reference proteome</keyword>
<dbReference type="Pfam" id="PF07963">
    <property type="entry name" value="N_methyl"/>
    <property type="match status" value="1"/>
</dbReference>
<dbReference type="Pfam" id="PF16732">
    <property type="entry name" value="ComP_DUS"/>
    <property type="match status" value="1"/>
</dbReference>
<dbReference type="PANTHER" id="PTHR30093:SF47">
    <property type="entry name" value="TYPE IV PILUS NON-CORE MINOR PILIN PILE"/>
    <property type="match status" value="1"/>
</dbReference>
<keyword evidence="1" id="KW-1133">Transmembrane helix</keyword>
<dbReference type="Proteomes" id="UP000319941">
    <property type="component" value="Unassembled WGS sequence"/>
</dbReference>
<dbReference type="SUPFAM" id="SSF54523">
    <property type="entry name" value="Pili subunits"/>
    <property type="match status" value="1"/>
</dbReference>
<feature type="transmembrane region" description="Helical" evidence="1">
    <location>
        <begin position="36"/>
        <end position="58"/>
    </location>
</feature>
<dbReference type="InterPro" id="IPR045584">
    <property type="entry name" value="Pilin-like"/>
</dbReference>
<dbReference type="EMBL" id="VNFH01000013">
    <property type="protein sequence ID" value="TVU67649.1"/>
    <property type="molecule type" value="Genomic_DNA"/>
</dbReference>
<sequence length="162" mass="17374">MLGLPSHSGVISAHARRGKAGVCEGMTKRGVQGFTLIELMMVVAIIGILAAVAVPSYLGYVERSWRSHAQQALGQQARQLHGFYYQNFSEAPVSEGNLPADGVSRIEDGGGNLRYIVSYRSLTPTAFVLQATPQGSQLNDDCGILWMDEAMNTGAEGGGRCW</sequence>
<reference evidence="2 3" key="1">
    <citation type="submission" date="2019-07" db="EMBL/GenBank/DDBJ databases">
        <title>Diversity of Bacteria from Kongsfjorden, Arctic.</title>
        <authorList>
            <person name="Yu Y."/>
        </authorList>
    </citation>
    <scope>NUCLEOTIDE SEQUENCE [LARGE SCALE GENOMIC DNA]</scope>
    <source>
        <strain evidence="2 3">SM1923</strain>
    </source>
</reference>